<protein>
    <submittedName>
        <fullName evidence="1">Uncharacterized protein</fullName>
    </submittedName>
</protein>
<evidence type="ECO:0000313" key="1">
    <source>
        <dbReference type="EMBL" id="TEY84177.1"/>
    </source>
</evidence>
<gene>
    <name evidence="1" type="ORF">BOTCAL_0020g00490</name>
</gene>
<dbReference type="Proteomes" id="UP000297299">
    <property type="component" value="Unassembled WGS sequence"/>
</dbReference>
<proteinExistence type="predicted"/>
<dbReference type="AlphaFoldDB" id="A0A4Y8DEU6"/>
<organism evidence="1 2">
    <name type="scientific">Botryotinia calthae</name>
    <dbReference type="NCBI Taxonomy" id="38488"/>
    <lineage>
        <taxon>Eukaryota</taxon>
        <taxon>Fungi</taxon>
        <taxon>Dikarya</taxon>
        <taxon>Ascomycota</taxon>
        <taxon>Pezizomycotina</taxon>
        <taxon>Leotiomycetes</taxon>
        <taxon>Helotiales</taxon>
        <taxon>Sclerotiniaceae</taxon>
        <taxon>Botryotinia</taxon>
    </lineage>
</organism>
<accession>A0A4Y8DEU6</accession>
<dbReference type="EMBL" id="PHWZ01000020">
    <property type="protein sequence ID" value="TEY84177.1"/>
    <property type="molecule type" value="Genomic_DNA"/>
</dbReference>
<reference evidence="1 2" key="1">
    <citation type="submission" date="2017-11" db="EMBL/GenBank/DDBJ databases">
        <title>Comparative genomics of Botrytis spp.</title>
        <authorList>
            <person name="Valero-Jimenez C.A."/>
            <person name="Tapia P."/>
            <person name="Veloso J."/>
            <person name="Silva-Moreno E."/>
            <person name="Staats M."/>
            <person name="Valdes J.H."/>
            <person name="Van Kan J.A.L."/>
        </authorList>
    </citation>
    <scope>NUCLEOTIDE SEQUENCE [LARGE SCALE GENOMIC DNA]</scope>
    <source>
        <strain evidence="1 2">MUCL2830</strain>
    </source>
</reference>
<evidence type="ECO:0000313" key="2">
    <source>
        <dbReference type="Proteomes" id="UP000297299"/>
    </source>
</evidence>
<dbReference type="OrthoDB" id="3354387at2759"/>
<comment type="caution">
    <text evidence="1">The sequence shown here is derived from an EMBL/GenBank/DDBJ whole genome shotgun (WGS) entry which is preliminary data.</text>
</comment>
<sequence length="199" mass="23436">MILVLLNLTGIEEIYMEMLTEECALVLKSLTRNLDFTPSKDILSEDFISRFDQQKPRSSLFMAFEMRDKMPVVKLYIILFTRAIEISQIESAVILEFLFSFLKSRLFGFDLFMIAFDYISLQKLCMKIYTRYLDMGLTSMLWDLIFSCGGQSYIDFFSYKMYIISGILYYFEVRSDSSRVIIEVYFSVKHYTKNDPSIA</sequence>
<name>A0A4Y8DEU6_9HELO</name>
<keyword evidence="2" id="KW-1185">Reference proteome</keyword>